<dbReference type="InterPro" id="IPR050789">
    <property type="entry name" value="Diverse_Enzym_Activities"/>
</dbReference>
<dbReference type="GO" id="GO:0016787">
    <property type="term" value="F:hydrolase activity"/>
    <property type="evidence" value="ECO:0007669"/>
    <property type="project" value="UniProtKB-KW"/>
</dbReference>
<evidence type="ECO:0000313" key="5">
    <source>
        <dbReference type="Proteomes" id="UP000818603"/>
    </source>
</evidence>
<reference evidence="2" key="3">
    <citation type="submission" date="2020-09" db="EMBL/GenBank/DDBJ databases">
        <authorList>
            <person name="Sun Q."/>
            <person name="Zhou Y."/>
        </authorList>
    </citation>
    <scope>NUCLEOTIDE SEQUENCE</scope>
    <source>
        <strain evidence="2">CGMCC 1.14984</strain>
    </source>
</reference>
<dbReference type="Proteomes" id="UP000621856">
    <property type="component" value="Unassembled WGS sequence"/>
</dbReference>
<dbReference type="InterPro" id="IPR001466">
    <property type="entry name" value="Beta-lactam-related"/>
</dbReference>
<reference evidence="3 5" key="2">
    <citation type="submission" date="2020-02" db="EMBL/GenBank/DDBJ databases">
        <title>Genome sequence of Parvularcula flava strain NH6-79.</title>
        <authorList>
            <person name="Abdul Karim M.H."/>
            <person name="Lam M.Q."/>
            <person name="Chen S.J."/>
            <person name="Yahya A."/>
            <person name="Shahir S."/>
            <person name="Shamsir M.S."/>
            <person name="Chong C.S."/>
        </authorList>
    </citation>
    <scope>NUCLEOTIDE SEQUENCE [LARGE SCALE GENOMIC DNA]</scope>
    <source>
        <strain evidence="3 5">NH6-79</strain>
    </source>
</reference>
<dbReference type="RefSeq" id="WP_155136770.1">
    <property type="nucleotide sequence ID" value="NZ_BMGZ01000001.1"/>
</dbReference>
<organism evidence="2 4">
    <name type="scientific">Aquisalinus luteolus</name>
    <dbReference type="NCBI Taxonomy" id="1566827"/>
    <lineage>
        <taxon>Bacteria</taxon>
        <taxon>Pseudomonadati</taxon>
        <taxon>Pseudomonadota</taxon>
        <taxon>Alphaproteobacteria</taxon>
        <taxon>Parvularculales</taxon>
        <taxon>Parvularculaceae</taxon>
        <taxon>Aquisalinus</taxon>
    </lineage>
</organism>
<keyword evidence="5" id="KW-1185">Reference proteome</keyword>
<protein>
    <submittedName>
        <fullName evidence="3">Serine hydrolase</fullName>
    </submittedName>
</protein>
<dbReference type="Gene3D" id="3.40.710.10">
    <property type="entry name" value="DD-peptidase/beta-lactamase superfamily"/>
    <property type="match status" value="1"/>
</dbReference>
<evidence type="ECO:0000313" key="4">
    <source>
        <dbReference type="Proteomes" id="UP000621856"/>
    </source>
</evidence>
<gene>
    <name evidence="3" type="ORF">FF098_002230</name>
    <name evidence="2" type="ORF">GCM10011355_04560</name>
</gene>
<comment type="caution">
    <text evidence="2">The sequence shown here is derived from an EMBL/GenBank/DDBJ whole genome shotgun (WGS) entry which is preliminary data.</text>
</comment>
<dbReference type="Proteomes" id="UP000818603">
    <property type="component" value="Unassembled WGS sequence"/>
</dbReference>
<dbReference type="EMBL" id="BMGZ01000001">
    <property type="protein sequence ID" value="GGH93225.1"/>
    <property type="molecule type" value="Genomic_DNA"/>
</dbReference>
<evidence type="ECO:0000313" key="3">
    <source>
        <dbReference type="EMBL" id="NHK26724.1"/>
    </source>
</evidence>
<dbReference type="SUPFAM" id="SSF56601">
    <property type="entry name" value="beta-lactamase/transpeptidase-like"/>
    <property type="match status" value="1"/>
</dbReference>
<dbReference type="Pfam" id="PF00144">
    <property type="entry name" value="Beta-lactamase"/>
    <property type="match status" value="1"/>
</dbReference>
<name>A0A8J3A5D9_9PROT</name>
<dbReference type="PANTHER" id="PTHR43283">
    <property type="entry name" value="BETA-LACTAMASE-RELATED"/>
    <property type="match status" value="1"/>
</dbReference>
<dbReference type="EMBL" id="VCJR02000001">
    <property type="protein sequence ID" value="NHK26724.1"/>
    <property type="molecule type" value="Genomic_DNA"/>
</dbReference>
<sequence>MKKVAFLAGGTAVLGLVVFAAWFFRPWAEYSPFNIIWNRETGDRVELYRRMDELFPHRIVEGEEKAEPLPRSIKAIDESYDWQGERKTIDEYAAESDTTALMVVKDGRVVFERYYQGEDAESRHTSWSVAKSYVATLIGMALMDGTISSLDDPVSKYVPDFEGTDYGSTSLRHLLMMSSGIDFIEDYESRGSDMRKLFFDVFIMNVDVDEFVKPYRRNRPAGTDLDYLSPNSHVLSMVLRKAYDKPLAEIASEKIFKPLGMADGTWLIDRNAPDGKEIGYCCLQTRAEDYARFGQLYLQDGMWQGQRLLPVGWTDLVSVPPTEVHEAGSTQYGERGYGLHFWVPEDPAGEYFANGYNGQSVFIDPANNVVVVKTGADIDQIPRRSETTAVLRALARAVK</sequence>
<feature type="domain" description="Beta-lactamase-related" evidence="1">
    <location>
        <begin position="89"/>
        <end position="372"/>
    </location>
</feature>
<evidence type="ECO:0000259" key="1">
    <source>
        <dbReference type="Pfam" id="PF00144"/>
    </source>
</evidence>
<dbReference type="AlphaFoldDB" id="A0A8J3A5D9"/>
<dbReference type="InterPro" id="IPR012338">
    <property type="entry name" value="Beta-lactam/transpept-like"/>
</dbReference>
<reference evidence="2" key="1">
    <citation type="journal article" date="2014" name="Int. J. Syst. Evol. Microbiol.">
        <title>Complete genome sequence of Corynebacterium casei LMG S-19264T (=DSM 44701T), isolated from a smear-ripened cheese.</title>
        <authorList>
            <consortium name="US DOE Joint Genome Institute (JGI-PGF)"/>
            <person name="Walter F."/>
            <person name="Albersmeier A."/>
            <person name="Kalinowski J."/>
            <person name="Ruckert C."/>
        </authorList>
    </citation>
    <scope>NUCLEOTIDE SEQUENCE</scope>
    <source>
        <strain evidence="2">CGMCC 1.14984</strain>
    </source>
</reference>
<keyword evidence="3" id="KW-0378">Hydrolase</keyword>
<dbReference type="PANTHER" id="PTHR43283:SF14">
    <property type="entry name" value="BLL8153 PROTEIN"/>
    <property type="match status" value="1"/>
</dbReference>
<proteinExistence type="predicted"/>
<accession>A0A8J3A5D9</accession>
<evidence type="ECO:0000313" key="2">
    <source>
        <dbReference type="EMBL" id="GGH93225.1"/>
    </source>
</evidence>